<comment type="catalytic activity">
    <reaction evidence="9">
        <text>2 GTP = 3',3'-c-di-GMP + 2 diphosphate</text>
        <dbReference type="Rhea" id="RHEA:24898"/>
        <dbReference type="ChEBI" id="CHEBI:33019"/>
        <dbReference type="ChEBI" id="CHEBI:37565"/>
        <dbReference type="ChEBI" id="CHEBI:58805"/>
        <dbReference type="EC" id="2.7.7.65"/>
    </reaction>
</comment>
<keyword evidence="8 10" id="KW-0472">Membrane</keyword>
<dbReference type="Pfam" id="PF03924">
    <property type="entry name" value="CHASE"/>
    <property type="match status" value="1"/>
</dbReference>
<dbReference type="Gene3D" id="3.30.70.270">
    <property type="match status" value="1"/>
</dbReference>
<comment type="cofactor">
    <cofactor evidence="1">
        <name>Mg(2+)</name>
        <dbReference type="ChEBI" id="CHEBI:18420"/>
    </cofactor>
</comment>
<evidence type="ECO:0000256" key="1">
    <source>
        <dbReference type="ARBA" id="ARBA00001946"/>
    </source>
</evidence>
<proteinExistence type="predicted"/>
<dbReference type="FunFam" id="3.30.70.270:FF:000001">
    <property type="entry name" value="Diguanylate cyclase domain protein"/>
    <property type="match status" value="1"/>
</dbReference>
<dbReference type="InterPro" id="IPR050469">
    <property type="entry name" value="Diguanylate_Cyclase"/>
</dbReference>
<dbReference type="PANTHER" id="PTHR45138:SF9">
    <property type="entry name" value="DIGUANYLATE CYCLASE DGCM-RELATED"/>
    <property type="match status" value="1"/>
</dbReference>
<feature type="transmembrane region" description="Helical" evidence="10">
    <location>
        <begin position="257"/>
        <end position="274"/>
    </location>
</feature>
<dbReference type="Gene3D" id="3.30.450.350">
    <property type="entry name" value="CHASE domain"/>
    <property type="match status" value="1"/>
</dbReference>
<evidence type="ECO:0000313" key="14">
    <source>
        <dbReference type="Proteomes" id="UP000243629"/>
    </source>
</evidence>
<dbReference type="SMART" id="SM01079">
    <property type="entry name" value="CHASE"/>
    <property type="match status" value="1"/>
</dbReference>
<dbReference type="EMBL" id="FOUI01000005">
    <property type="protein sequence ID" value="SFM45501.1"/>
    <property type="molecule type" value="Genomic_DNA"/>
</dbReference>
<dbReference type="Proteomes" id="UP000243629">
    <property type="component" value="Unassembled WGS sequence"/>
</dbReference>
<evidence type="ECO:0000256" key="9">
    <source>
        <dbReference type="ARBA" id="ARBA00034247"/>
    </source>
</evidence>
<evidence type="ECO:0000256" key="7">
    <source>
        <dbReference type="ARBA" id="ARBA00022989"/>
    </source>
</evidence>
<dbReference type="Gene3D" id="3.30.450.20">
    <property type="entry name" value="PAS domain"/>
    <property type="match status" value="2"/>
</dbReference>
<feature type="domain" description="GGDEF" evidence="12">
    <location>
        <begin position="754"/>
        <end position="890"/>
    </location>
</feature>
<evidence type="ECO:0000256" key="2">
    <source>
        <dbReference type="ARBA" id="ARBA00004533"/>
    </source>
</evidence>
<dbReference type="PROSITE" id="PS50887">
    <property type="entry name" value="GGDEF"/>
    <property type="match status" value="1"/>
</dbReference>
<dbReference type="GO" id="GO:0007165">
    <property type="term" value="P:signal transduction"/>
    <property type="evidence" value="ECO:0007669"/>
    <property type="project" value="UniProtKB-ARBA"/>
</dbReference>
<dbReference type="InterPro" id="IPR033479">
    <property type="entry name" value="dCache_1"/>
</dbReference>
<dbReference type="InterPro" id="IPR000160">
    <property type="entry name" value="GGDEF_dom"/>
</dbReference>
<dbReference type="EC" id="2.7.7.65" evidence="4"/>
<dbReference type="PROSITE" id="PS50839">
    <property type="entry name" value="CHASE"/>
    <property type="match status" value="1"/>
</dbReference>
<reference evidence="14" key="1">
    <citation type="submission" date="2016-10" db="EMBL/GenBank/DDBJ databases">
        <authorList>
            <person name="Varghese N."/>
            <person name="Submissions S."/>
        </authorList>
    </citation>
    <scope>NUCLEOTIDE SEQUENCE [LARGE SCALE GENOMIC DNA]</scope>
    <source>
        <strain evidence="14">DSM 24213</strain>
    </source>
</reference>
<dbReference type="STRING" id="1720063.SAMN05216217_105136"/>
<evidence type="ECO:0000259" key="11">
    <source>
        <dbReference type="PROSITE" id="PS50839"/>
    </source>
</evidence>
<dbReference type="AlphaFoldDB" id="A0A1I4QZT6"/>
<evidence type="ECO:0000256" key="5">
    <source>
        <dbReference type="ARBA" id="ARBA00022475"/>
    </source>
</evidence>
<feature type="domain" description="CHASE" evidence="11">
    <location>
        <begin position="101"/>
        <end position="242"/>
    </location>
</feature>
<gene>
    <name evidence="13" type="ORF">SAMN05216217_105136</name>
</gene>
<dbReference type="Gene3D" id="6.10.340.10">
    <property type="match status" value="1"/>
</dbReference>
<sequence>MSKTARRINWPLVMVVVVVLLCLAAEWLDRQRYASQQQQQLRHLINESGTALQQRMRSIELLAEPVAVAIQQNPHRPETLLRDLVAEAVAQEPLLLNMTLSEQLTVTLIEPMRDQEAVLGMQYNLRPEWMPGVRLALEAEGSVWTGPRTLVQTGKPGVVSRRAVYADEERQQLLGLVSSAVDLQMLLASAGFETLPDGIEVAFRGRDATGELGEVFYGTPLVFQRSDVLQNITLSEGSWQLAARLKYGEFYPPARSLLWRLSGLLIALAVLLLWMGRERRTRGGQLPLQRQLMIMLLLLFMPMLLLEGWMNWRMAQRSTNELQAQLVNEVSARVMDRIAAFFDVSRRVVSFNVDQFRHGALSVEDSAALSQSFTLQIRQQPLLTFLSIGTHEGNYMAASRPPLGVDRGLRQLQSDSAGGRRMHMYRVDDANRRSSLIGIGNSHFDARTRPWFLAGQLSVGPHWYAPYRYAIDDPDGVYSAMGMGMAAPLRDTEGRFVGVITADMALIELSRLLKDVIGSSGGMAVLAEQNGLLLASSQPDRLYELADSGFKRIRGQDSDNPLLAAMLRAVEQAGGGAGRKALQVDGDKHLLAWHTHALPDGPPLLVAVSLPRNRLDGNPALVQAADMLLMMLGLLMVSLLVASVTSRRIAEPLAMISQWASELGKGNWQRPSVPQSRVLEVRKMSDALQQITVTLESHTESLQQQVASRTEELCRANRELARQSGTDGLTGLANRRLFDSTLKDEWARAQREQRPLGLLMLDIDYFKLYNDSYGHLSGDECLRQVAEIMAQHARRPGDLAARYGGEEFALIVPGLREQELHSLADQVRQSVQMANIEHAATERGMLTVSIGCSSIIPSRDAGPLELIRHADEALYAAKHAGRNCVRCAGERED</sequence>
<keyword evidence="5" id="KW-1003">Cell membrane</keyword>
<dbReference type="OrthoDB" id="5496380at2"/>
<keyword evidence="6 10" id="KW-0812">Transmembrane</keyword>
<comment type="subcellular location">
    <subcellularLocation>
        <location evidence="2">Cell inner membrane</location>
    </subcellularLocation>
    <subcellularLocation>
        <location evidence="3">Cell membrane</location>
        <topology evidence="3">Multi-pass membrane protein</topology>
    </subcellularLocation>
</comment>
<evidence type="ECO:0000256" key="8">
    <source>
        <dbReference type="ARBA" id="ARBA00023136"/>
    </source>
</evidence>
<dbReference type="GO" id="GO:0052621">
    <property type="term" value="F:diguanylate cyclase activity"/>
    <property type="evidence" value="ECO:0007669"/>
    <property type="project" value="UniProtKB-EC"/>
</dbReference>
<evidence type="ECO:0000259" key="12">
    <source>
        <dbReference type="PROSITE" id="PS50887"/>
    </source>
</evidence>
<evidence type="ECO:0000256" key="10">
    <source>
        <dbReference type="SAM" id="Phobius"/>
    </source>
</evidence>
<dbReference type="PANTHER" id="PTHR45138">
    <property type="entry name" value="REGULATORY COMPONENTS OF SENSORY TRANSDUCTION SYSTEM"/>
    <property type="match status" value="1"/>
</dbReference>
<dbReference type="InterPro" id="IPR042240">
    <property type="entry name" value="CHASE_sf"/>
</dbReference>
<evidence type="ECO:0000313" key="13">
    <source>
        <dbReference type="EMBL" id="SFM45501.1"/>
    </source>
</evidence>
<dbReference type="Pfam" id="PF00990">
    <property type="entry name" value="GGDEF"/>
    <property type="match status" value="1"/>
</dbReference>
<feature type="transmembrane region" description="Helical" evidence="10">
    <location>
        <begin position="627"/>
        <end position="645"/>
    </location>
</feature>
<dbReference type="InterPro" id="IPR006189">
    <property type="entry name" value="CHASE_dom"/>
</dbReference>
<dbReference type="InterPro" id="IPR043128">
    <property type="entry name" value="Rev_trsase/Diguanyl_cyclase"/>
</dbReference>
<dbReference type="CDD" id="cd01949">
    <property type="entry name" value="GGDEF"/>
    <property type="match status" value="1"/>
</dbReference>
<keyword evidence="7 10" id="KW-1133">Transmembrane helix</keyword>
<dbReference type="GO" id="GO:0043709">
    <property type="term" value="P:cell adhesion involved in single-species biofilm formation"/>
    <property type="evidence" value="ECO:0007669"/>
    <property type="project" value="TreeGrafter"/>
</dbReference>
<dbReference type="InterPro" id="IPR029787">
    <property type="entry name" value="Nucleotide_cyclase"/>
</dbReference>
<name>A0A1I4QZT6_9GAMM</name>
<dbReference type="GO" id="GO:1902201">
    <property type="term" value="P:negative regulation of bacterial-type flagellum-dependent cell motility"/>
    <property type="evidence" value="ECO:0007669"/>
    <property type="project" value="TreeGrafter"/>
</dbReference>
<dbReference type="SUPFAM" id="SSF55073">
    <property type="entry name" value="Nucleotide cyclase"/>
    <property type="match status" value="1"/>
</dbReference>
<accession>A0A1I4QZT6</accession>
<organism evidence="13 14">
    <name type="scientific">Halopseudomonas yangmingensis</name>
    <dbReference type="NCBI Taxonomy" id="1720063"/>
    <lineage>
        <taxon>Bacteria</taxon>
        <taxon>Pseudomonadati</taxon>
        <taxon>Pseudomonadota</taxon>
        <taxon>Gammaproteobacteria</taxon>
        <taxon>Pseudomonadales</taxon>
        <taxon>Pseudomonadaceae</taxon>
        <taxon>Halopseudomonas</taxon>
    </lineage>
</organism>
<dbReference type="Pfam" id="PF02743">
    <property type="entry name" value="dCache_1"/>
    <property type="match status" value="1"/>
</dbReference>
<evidence type="ECO:0000256" key="3">
    <source>
        <dbReference type="ARBA" id="ARBA00004651"/>
    </source>
</evidence>
<evidence type="ECO:0000256" key="4">
    <source>
        <dbReference type="ARBA" id="ARBA00012528"/>
    </source>
</evidence>
<feature type="transmembrane region" description="Helical" evidence="10">
    <location>
        <begin position="294"/>
        <end position="312"/>
    </location>
</feature>
<dbReference type="GO" id="GO:0005886">
    <property type="term" value="C:plasma membrane"/>
    <property type="evidence" value="ECO:0007669"/>
    <property type="project" value="UniProtKB-SubCell"/>
</dbReference>
<protein>
    <recommendedName>
        <fullName evidence="4">diguanylate cyclase</fullName>
        <ecNumber evidence="4">2.7.7.65</ecNumber>
    </recommendedName>
</protein>
<dbReference type="RefSeq" id="WP_093474648.1">
    <property type="nucleotide sequence ID" value="NZ_FOUI01000005.1"/>
</dbReference>
<dbReference type="NCBIfam" id="TIGR00254">
    <property type="entry name" value="GGDEF"/>
    <property type="match status" value="1"/>
</dbReference>
<dbReference type="SMART" id="SM00267">
    <property type="entry name" value="GGDEF"/>
    <property type="match status" value="1"/>
</dbReference>
<keyword evidence="14" id="KW-1185">Reference proteome</keyword>
<evidence type="ECO:0000256" key="6">
    <source>
        <dbReference type="ARBA" id="ARBA00022692"/>
    </source>
</evidence>